<feature type="binding site" evidence="6">
    <location>
        <position position="163"/>
    </location>
    <ligand>
        <name>S-adenosyl-L-methionine</name>
        <dbReference type="ChEBI" id="CHEBI:59789"/>
    </ligand>
</feature>
<gene>
    <name evidence="6 7" type="primary">prmA</name>
    <name evidence="7" type="ORF">HME9302_01333</name>
</gene>
<evidence type="ECO:0000313" key="8">
    <source>
        <dbReference type="Proteomes" id="UP000253727"/>
    </source>
</evidence>
<dbReference type="PANTHER" id="PTHR43648:SF1">
    <property type="entry name" value="ELECTRON TRANSFER FLAVOPROTEIN BETA SUBUNIT LYSINE METHYLTRANSFERASE"/>
    <property type="match status" value="1"/>
</dbReference>
<proteinExistence type="inferred from homology"/>
<comment type="caution">
    <text evidence="7">The sequence shown here is derived from an EMBL/GenBank/DDBJ whole genome shotgun (WGS) entry which is preliminary data.</text>
</comment>
<comment type="similarity">
    <text evidence="1 6">Belongs to the methyltransferase superfamily. PrmA family.</text>
</comment>
<feature type="binding site" evidence="6">
    <location>
        <position position="186"/>
    </location>
    <ligand>
        <name>S-adenosyl-L-methionine</name>
        <dbReference type="ChEBI" id="CHEBI:59789"/>
    </ligand>
</feature>
<dbReference type="EMBL" id="QBKA01000002">
    <property type="protein sequence ID" value="RDC60134.1"/>
    <property type="molecule type" value="Genomic_DNA"/>
</dbReference>
<dbReference type="CDD" id="cd02440">
    <property type="entry name" value="AdoMet_MTases"/>
    <property type="match status" value="1"/>
</dbReference>
<dbReference type="InterPro" id="IPR029063">
    <property type="entry name" value="SAM-dependent_MTases_sf"/>
</dbReference>
<evidence type="ECO:0000256" key="4">
    <source>
        <dbReference type="ARBA" id="ARBA00022679"/>
    </source>
</evidence>
<dbReference type="GO" id="GO:0005737">
    <property type="term" value="C:cytoplasm"/>
    <property type="evidence" value="ECO:0007669"/>
    <property type="project" value="UniProtKB-SubCell"/>
</dbReference>
<feature type="binding site" evidence="6">
    <location>
        <position position="238"/>
    </location>
    <ligand>
        <name>S-adenosyl-L-methionine</name>
        <dbReference type="ChEBI" id="CHEBI:59789"/>
    </ligand>
</feature>
<evidence type="ECO:0000256" key="1">
    <source>
        <dbReference type="ARBA" id="ARBA00009741"/>
    </source>
</evidence>
<keyword evidence="7" id="KW-0687">Ribonucleoprotein</keyword>
<dbReference type="Proteomes" id="UP000253727">
    <property type="component" value="Unassembled WGS sequence"/>
</dbReference>
<comment type="catalytic activity">
    <reaction evidence="6">
        <text>L-lysyl-[protein] + 3 S-adenosyl-L-methionine = N(6),N(6),N(6)-trimethyl-L-lysyl-[protein] + 3 S-adenosyl-L-homocysteine + 3 H(+)</text>
        <dbReference type="Rhea" id="RHEA:54192"/>
        <dbReference type="Rhea" id="RHEA-COMP:9752"/>
        <dbReference type="Rhea" id="RHEA-COMP:13826"/>
        <dbReference type="ChEBI" id="CHEBI:15378"/>
        <dbReference type="ChEBI" id="CHEBI:29969"/>
        <dbReference type="ChEBI" id="CHEBI:57856"/>
        <dbReference type="ChEBI" id="CHEBI:59789"/>
        <dbReference type="ChEBI" id="CHEBI:61961"/>
    </reaction>
</comment>
<keyword evidence="4 6" id="KW-0808">Transferase</keyword>
<dbReference type="RefSeq" id="WP_115366358.1">
    <property type="nucleotide sequence ID" value="NZ_QBKA01000002.1"/>
</dbReference>
<dbReference type="OrthoDB" id="9785995at2"/>
<dbReference type="InterPro" id="IPR004498">
    <property type="entry name" value="Ribosomal_PrmA_MeTrfase"/>
</dbReference>
<dbReference type="GO" id="GO:0016279">
    <property type="term" value="F:protein-lysine N-methyltransferase activity"/>
    <property type="evidence" value="ECO:0007669"/>
    <property type="project" value="RHEA"/>
</dbReference>
<comment type="function">
    <text evidence="6">Methylates ribosomal protein L11.</text>
</comment>
<protein>
    <recommendedName>
        <fullName evidence="6">Ribosomal protein L11 methyltransferase</fullName>
        <shortName evidence="6">L11 Mtase</shortName>
        <ecNumber evidence="6">2.1.1.-</ecNumber>
    </recommendedName>
</protein>
<dbReference type="InterPro" id="IPR050078">
    <property type="entry name" value="Ribosomal_L11_MeTrfase_PrmA"/>
</dbReference>
<feature type="binding site" evidence="6">
    <location>
        <position position="139"/>
    </location>
    <ligand>
        <name>S-adenosyl-L-methionine</name>
        <dbReference type="ChEBI" id="CHEBI:59789"/>
    </ligand>
</feature>
<keyword evidence="5 6" id="KW-0949">S-adenosyl-L-methionine</keyword>
<dbReference type="AlphaFoldDB" id="A0A369Q5Y8"/>
<evidence type="ECO:0000256" key="3">
    <source>
        <dbReference type="ARBA" id="ARBA00022603"/>
    </source>
</evidence>
<dbReference type="EC" id="2.1.1.-" evidence="6"/>
<keyword evidence="8" id="KW-1185">Reference proteome</keyword>
<organism evidence="7 8">
    <name type="scientific">Alteripontixanthobacter maritimus</name>
    <dbReference type="NCBI Taxonomy" id="2161824"/>
    <lineage>
        <taxon>Bacteria</taxon>
        <taxon>Pseudomonadati</taxon>
        <taxon>Pseudomonadota</taxon>
        <taxon>Alphaproteobacteria</taxon>
        <taxon>Sphingomonadales</taxon>
        <taxon>Erythrobacteraceae</taxon>
        <taxon>Alteripontixanthobacter</taxon>
    </lineage>
</organism>
<dbReference type="SUPFAM" id="SSF53335">
    <property type="entry name" value="S-adenosyl-L-methionine-dependent methyltransferases"/>
    <property type="match status" value="1"/>
</dbReference>
<keyword evidence="3 6" id="KW-0489">Methyltransferase</keyword>
<evidence type="ECO:0000313" key="7">
    <source>
        <dbReference type="EMBL" id="RDC60134.1"/>
    </source>
</evidence>
<dbReference type="Gene3D" id="3.40.50.150">
    <property type="entry name" value="Vaccinia Virus protein VP39"/>
    <property type="match status" value="1"/>
</dbReference>
<sequence>MSADNAWKMTAFASKAAVETALLAHDTIDDWDADIVVSGSEVAKDRPDDWQLEAWLPRKPNAMDRKVVAGLFGVEVPDFTIEKLPDEDWVTTSQQGVEPIRAGPFHVHTPEHRPLDEPGVVNFAIPASQAFGTGQHETTAGCLEMLAAMRGSGVMARDVADIGTGTGLLGFAALALWPATRLTLSDIDEVCGPVVAYNAMENGVPNGHGRGAAMMVVAAGMDHPLIEARAPYDLLIANILAGPLVELAPDFAENVTTGGNLLLAGLLETQEAAVRRSYRRAGFRLAGRIVNGDWSILWLRKRRGF</sequence>
<evidence type="ECO:0000256" key="5">
    <source>
        <dbReference type="ARBA" id="ARBA00022691"/>
    </source>
</evidence>
<dbReference type="HAMAP" id="MF_00735">
    <property type="entry name" value="Methyltr_PrmA"/>
    <property type="match status" value="1"/>
</dbReference>
<accession>A0A369Q5Y8</accession>
<keyword evidence="7" id="KW-0689">Ribosomal protein</keyword>
<comment type="subcellular location">
    <subcellularLocation>
        <location evidence="6">Cytoplasm</location>
    </subcellularLocation>
</comment>
<evidence type="ECO:0000256" key="6">
    <source>
        <dbReference type="HAMAP-Rule" id="MF_00735"/>
    </source>
</evidence>
<dbReference type="PANTHER" id="PTHR43648">
    <property type="entry name" value="ELECTRON TRANSFER FLAVOPROTEIN BETA SUBUNIT LYSINE METHYLTRANSFERASE"/>
    <property type="match status" value="1"/>
</dbReference>
<evidence type="ECO:0000256" key="2">
    <source>
        <dbReference type="ARBA" id="ARBA00022490"/>
    </source>
</evidence>
<name>A0A369Q5Y8_9SPHN</name>
<dbReference type="Pfam" id="PF06325">
    <property type="entry name" value="PrmA"/>
    <property type="match status" value="1"/>
</dbReference>
<dbReference type="GO" id="GO:0005840">
    <property type="term" value="C:ribosome"/>
    <property type="evidence" value="ECO:0007669"/>
    <property type="project" value="UniProtKB-KW"/>
</dbReference>
<reference evidence="7 8" key="1">
    <citation type="submission" date="2018-04" db="EMBL/GenBank/DDBJ databases">
        <title>Altererythrobacter sp. HME9302 genome sequencing and assembly.</title>
        <authorList>
            <person name="Kang H."/>
            <person name="Kim H."/>
            <person name="Joh K."/>
        </authorList>
    </citation>
    <scope>NUCLEOTIDE SEQUENCE [LARGE SCALE GENOMIC DNA]</scope>
    <source>
        <strain evidence="7 8">HME9302</strain>
    </source>
</reference>
<dbReference type="GO" id="GO:0032259">
    <property type="term" value="P:methylation"/>
    <property type="evidence" value="ECO:0007669"/>
    <property type="project" value="UniProtKB-KW"/>
</dbReference>
<keyword evidence="2 6" id="KW-0963">Cytoplasm</keyword>